<evidence type="ECO:0000313" key="3">
    <source>
        <dbReference type="EMBL" id="MBN7818411.1"/>
    </source>
</evidence>
<dbReference type="InterPro" id="IPR036282">
    <property type="entry name" value="Glutathione-S-Trfase_C_sf"/>
</dbReference>
<evidence type="ECO:0000256" key="1">
    <source>
        <dbReference type="RuleBase" id="RU003494"/>
    </source>
</evidence>
<proteinExistence type="inferred from homology"/>
<dbReference type="Gene3D" id="1.20.1050.10">
    <property type="match status" value="1"/>
</dbReference>
<evidence type="ECO:0000259" key="2">
    <source>
        <dbReference type="PROSITE" id="PS50404"/>
    </source>
</evidence>
<dbReference type="Pfam" id="PF02798">
    <property type="entry name" value="GST_N"/>
    <property type="match status" value="1"/>
</dbReference>
<dbReference type="PANTHER" id="PTHR44051:SF21">
    <property type="entry name" value="GLUTATHIONE S-TRANSFERASE FAMILY PROTEIN"/>
    <property type="match status" value="1"/>
</dbReference>
<dbReference type="PROSITE" id="PS50404">
    <property type="entry name" value="GST_NTER"/>
    <property type="match status" value="1"/>
</dbReference>
<dbReference type="Proteomes" id="UP000663992">
    <property type="component" value="Unassembled WGS sequence"/>
</dbReference>
<dbReference type="RefSeq" id="WP_206592239.1">
    <property type="nucleotide sequence ID" value="NZ_JAFKCS010000001.1"/>
</dbReference>
<dbReference type="SFLD" id="SFLDS00019">
    <property type="entry name" value="Glutathione_Transferase_(cytos"/>
    <property type="match status" value="1"/>
</dbReference>
<dbReference type="InterPro" id="IPR040079">
    <property type="entry name" value="Glutathione_S-Trfase"/>
</dbReference>
<accession>A0ABS3CPM2</accession>
<dbReference type="InterPro" id="IPR004046">
    <property type="entry name" value="GST_C"/>
</dbReference>
<dbReference type="CDD" id="cd03046">
    <property type="entry name" value="GST_N_GTT1_like"/>
    <property type="match status" value="1"/>
</dbReference>
<keyword evidence="4" id="KW-1185">Reference proteome</keyword>
<dbReference type="Pfam" id="PF00043">
    <property type="entry name" value="GST_C"/>
    <property type="match status" value="1"/>
</dbReference>
<dbReference type="Gene3D" id="3.40.30.10">
    <property type="entry name" value="Glutaredoxin"/>
    <property type="match status" value="1"/>
</dbReference>
<dbReference type="CDD" id="cd03207">
    <property type="entry name" value="GST_C_8"/>
    <property type="match status" value="1"/>
</dbReference>
<dbReference type="InterPro" id="IPR004045">
    <property type="entry name" value="Glutathione_S-Trfase_N"/>
</dbReference>
<protein>
    <submittedName>
        <fullName evidence="3">Glutathione S-transferase family protein</fullName>
    </submittedName>
</protein>
<feature type="domain" description="GST N-terminal" evidence="2">
    <location>
        <begin position="3"/>
        <end position="84"/>
    </location>
</feature>
<evidence type="ECO:0000313" key="4">
    <source>
        <dbReference type="Proteomes" id="UP000663992"/>
    </source>
</evidence>
<gene>
    <name evidence="3" type="ORF">J0A65_00970</name>
</gene>
<dbReference type="SFLD" id="SFLDG01150">
    <property type="entry name" value="Main.1:_Beta-like"/>
    <property type="match status" value="1"/>
</dbReference>
<dbReference type="InterPro" id="IPR036249">
    <property type="entry name" value="Thioredoxin-like_sf"/>
</dbReference>
<dbReference type="SFLD" id="SFLDG00358">
    <property type="entry name" value="Main_(cytGST)"/>
    <property type="match status" value="1"/>
</dbReference>
<dbReference type="EMBL" id="JAFKCS010000001">
    <property type="protein sequence ID" value="MBN7818411.1"/>
    <property type="molecule type" value="Genomic_DNA"/>
</dbReference>
<organism evidence="3 4">
    <name type="scientific">Bowmanella yangjiangensis</name>
    <dbReference type="NCBI Taxonomy" id="2811230"/>
    <lineage>
        <taxon>Bacteria</taxon>
        <taxon>Pseudomonadati</taxon>
        <taxon>Pseudomonadota</taxon>
        <taxon>Gammaproteobacteria</taxon>
        <taxon>Alteromonadales</taxon>
        <taxon>Alteromonadaceae</taxon>
        <taxon>Bowmanella</taxon>
    </lineage>
</organism>
<dbReference type="PANTHER" id="PTHR44051">
    <property type="entry name" value="GLUTATHIONE S-TRANSFERASE-RELATED"/>
    <property type="match status" value="1"/>
</dbReference>
<sequence>MSSDNLTFYHAPQSRSSVSLTLLEELQAPFELKLINIKAGEQRQPDYLAINPLGKVPALAHKSKIITEQVAIFLYLADLFPEAKLAPALTDPTRGEYLRWMVYYAACYEPAMVDKFMKREPAPQSVSVYCDEYSMLETILTPLRNRPYLLGDELSAADILWGSSFAWGLMFDMLPQLPVLTGYVDRICNRVSALKVQKQDEIWAAEHQVLADKQQTQPA</sequence>
<reference evidence="3 4" key="1">
    <citation type="submission" date="2021-03" db="EMBL/GenBank/DDBJ databases">
        <title>novel species isolated from a fishpond in China.</title>
        <authorList>
            <person name="Lu H."/>
            <person name="Cai Z."/>
        </authorList>
    </citation>
    <scope>NUCLEOTIDE SEQUENCE [LARGE SCALE GENOMIC DNA]</scope>
    <source>
        <strain evidence="3 4">Y57</strain>
    </source>
</reference>
<dbReference type="SUPFAM" id="SSF52833">
    <property type="entry name" value="Thioredoxin-like"/>
    <property type="match status" value="1"/>
</dbReference>
<comment type="caution">
    <text evidence="3">The sequence shown here is derived from an EMBL/GenBank/DDBJ whole genome shotgun (WGS) entry which is preliminary data.</text>
</comment>
<dbReference type="SUPFAM" id="SSF47616">
    <property type="entry name" value="GST C-terminal domain-like"/>
    <property type="match status" value="1"/>
</dbReference>
<comment type="similarity">
    <text evidence="1">Belongs to the GST superfamily.</text>
</comment>
<name>A0ABS3CPM2_9ALTE</name>